<dbReference type="Pfam" id="PF08245">
    <property type="entry name" value="Mur_ligase_M"/>
    <property type="match status" value="1"/>
</dbReference>
<evidence type="ECO:0000256" key="1">
    <source>
        <dbReference type="ARBA" id="ARBA00022490"/>
    </source>
</evidence>
<dbReference type="EMBL" id="JBFPJR010000003">
    <property type="protein sequence ID" value="MEX0426491.1"/>
    <property type="molecule type" value="Genomic_DNA"/>
</dbReference>
<dbReference type="NCBIfam" id="TIGR01143">
    <property type="entry name" value="murF"/>
    <property type="match status" value="1"/>
</dbReference>
<evidence type="ECO:0000256" key="8">
    <source>
        <dbReference type="ARBA" id="ARBA00023306"/>
    </source>
</evidence>
<evidence type="ECO:0000256" key="11">
    <source>
        <dbReference type="RuleBase" id="RU004136"/>
    </source>
</evidence>
<dbReference type="InterPro" id="IPR036565">
    <property type="entry name" value="Mur-like_cat_sf"/>
</dbReference>
<dbReference type="InterPro" id="IPR000713">
    <property type="entry name" value="Mur_ligase_N"/>
</dbReference>
<evidence type="ECO:0000256" key="7">
    <source>
        <dbReference type="ARBA" id="ARBA00022984"/>
    </source>
</evidence>
<dbReference type="GO" id="GO:0047480">
    <property type="term" value="F:UDP-N-acetylmuramoyl-tripeptide-D-alanyl-D-alanine ligase activity"/>
    <property type="evidence" value="ECO:0007669"/>
    <property type="project" value="UniProtKB-EC"/>
</dbReference>
<dbReference type="PANTHER" id="PTHR43024">
    <property type="entry name" value="UDP-N-ACETYLMURAMOYL-TRIPEPTIDE--D-ALANYL-D-ALANINE LIGASE"/>
    <property type="match status" value="1"/>
</dbReference>
<organism evidence="15 16">
    <name type="scientific">Nocardioides eburneus</name>
    <dbReference type="NCBI Taxonomy" id="3231482"/>
    <lineage>
        <taxon>Bacteria</taxon>
        <taxon>Bacillati</taxon>
        <taxon>Actinomycetota</taxon>
        <taxon>Actinomycetes</taxon>
        <taxon>Propionibacteriales</taxon>
        <taxon>Nocardioidaceae</taxon>
        <taxon>Nocardioides</taxon>
    </lineage>
</organism>
<evidence type="ECO:0000256" key="2">
    <source>
        <dbReference type="ARBA" id="ARBA00022598"/>
    </source>
</evidence>
<dbReference type="Gene3D" id="3.40.1390.10">
    <property type="entry name" value="MurE/MurF, N-terminal domain"/>
    <property type="match status" value="1"/>
</dbReference>
<gene>
    <name evidence="10 15" type="primary">murF</name>
    <name evidence="15" type="ORF">AB3X52_02580</name>
</gene>
<evidence type="ECO:0000256" key="9">
    <source>
        <dbReference type="ARBA" id="ARBA00023316"/>
    </source>
</evidence>
<evidence type="ECO:0000256" key="3">
    <source>
        <dbReference type="ARBA" id="ARBA00022618"/>
    </source>
</evidence>
<reference evidence="15 16" key="1">
    <citation type="submission" date="2024-07" db="EMBL/GenBank/DDBJ databases">
        <authorList>
            <person name="Lee S."/>
            <person name="Kang M."/>
        </authorList>
    </citation>
    <scope>NUCLEOTIDE SEQUENCE [LARGE SCALE GENOMIC DNA]</scope>
    <source>
        <strain evidence="15 16">DS6</strain>
    </source>
</reference>
<comment type="catalytic activity">
    <reaction evidence="10 11">
        <text>D-alanyl-D-alanine + UDP-N-acetyl-alpha-D-muramoyl-L-alanyl-gamma-D-glutamyl-meso-2,6-diaminopimelate + ATP = UDP-N-acetyl-alpha-D-muramoyl-L-alanyl-gamma-D-glutamyl-meso-2,6-diaminopimeloyl-D-alanyl-D-alanine + ADP + phosphate + H(+)</text>
        <dbReference type="Rhea" id="RHEA:28374"/>
        <dbReference type="ChEBI" id="CHEBI:15378"/>
        <dbReference type="ChEBI" id="CHEBI:30616"/>
        <dbReference type="ChEBI" id="CHEBI:43474"/>
        <dbReference type="ChEBI" id="CHEBI:57822"/>
        <dbReference type="ChEBI" id="CHEBI:61386"/>
        <dbReference type="ChEBI" id="CHEBI:83905"/>
        <dbReference type="ChEBI" id="CHEBI:456216"/>
        <dbReference type="EC" id="6.3.2.10"/>
    </reaction>
</comment>
<dbReference type="InterPro" id="IPR013221">
    <property type="entry name" value="Mur_ligase_cen"/>
</dbReference>
<evidence type="ECO:0000256" key="5">
    <source>
        <dbReference type="ARBA" id="ARBA00022840"/>
    </source>
</evidence>
<dbReference type="EC" id="6.3.2.10" evidence="10 11"/>
<keyword evidence="2 10" id="KW-0436">Ligase</keyword>
<evidence type="ECO:0000256" key="4">
    <source>
        <dbReference type="ARBA" id="ARBA00022741"/>
    </source>
</evidence>
<evidence type="ECO:0000259" key="12">
    <source>
        <dbReference type="Pfam" id="PF01225"/>
    </source>
</evidence>
<keyword evidence="1 10" id="KW-0963">Cytoplasm</keyword>
<dbReference type="SUPFAM" id="SSF63418">
    <property type="entry name" value="MurE/MurF N-terminal domain"/>
    <property type="match status" value="1"/>
</dbReference>
<keyword evidence="3 10" id="KW-0132">Cell division</keyword>
<dbReference type="Gene3D" id="3.90.190.20">
    <property type="entry name" value="Mur ligase, C-terminal domain"/>
    <property type="match status" value="1"/>
</dbReference>
<dbReference type="RefSeq" id="WP_367991213.1">
    <property type="nucleotide sequence ID" value="NZ_JBFPJR010000003.1"/>
</dbReference>
<feature type="domain" description="Mur ligase N-terminal catalytic" evidence="12">
    <location>
        <begin position="19"/>
        <end position="66"/>
    </location>
</feature>
<dbReference type="InterPro" id="IPR035911">
    <property type="entry name" value="MurE/MurF_N"/>
</dbReference>
<dbReference type="InterPro" id="IPR004101">
    <property type="entry name" value="Mur_ligase_C"/>
</dbReference>
<keyword evidence="9 10" id="KW-0961">Cell wall biogenesis/degradation</keyword>
<dbReference type="InterPro" id="IPR036615">
    <property type="entry name" value="Mur_ligase_C_dom_sf"/>
</dbReference>
<dbReference type="SUPFAM" id="SSF53244">
    <property type="entry name" value="MurD-like peptide ligases, peptide-binding domain"/>
    <property type="match status" value="1"/>
</dbReference>
<evidence type="ECO:0000313" key="15">
    <source>
        <dbReference type="EMBL" id="MEX0426491.1"/>
    </source>
</evidence>
<keyword evidence="5 10" id="KW-0067">ATP-binding</keyword>
<keyword evidence="8 10" id="KW-0131">Cell cycle</keyword>
<evidence type="ECO:0000313" key="16">
    <source>
        <dbReference type="Proteomes" id="UP001556631"/>
    </source>
</evidence>
<evidence type="ECO:0000259" key="14">
    <source>
        <dbReference type="Pfam" id="PF08245"/>
    </source>
</evidence>
<evidence type="ECO:0000256" key="6">
    <source>
        <dbReference type="ARBA" id="ARBA00022960"/>
    </source>
</evidence>
<protein>
    <recommendedName>
        <fullName evidence="10 11">UDP-N-acetylmuramoyl-tripeptide--D-alanyl-D-alanine ligase</fullName>
        <ecNumber evidence="10 11">6.3.2.10</ecNumber>
    </recommendedName>
    <alternativeName>
        <fullName evidence="10">D-alanyl-D-alanine-adding enzyme</fullName>
    </alternativeName>
</protein>
<dbReference type="SUPFAM" id="SSF53623">
    <property type="entry name" value="MurD-like peptide ligases, catalytic domain"/>
    <property type="match status" value="1"/>
</dbReference>
<dbReference type="PANTHER" id="PTHR43024:SF1">
    <property type="entry name" value="UDP-N-ACETYLMURAMOYL-TRIPEPTIDE--D-ALANYL-D-ALANINE LIGASE"/>
    <property type="match status" value="1"/>
</dbReference>
<keyword evidence="4 10" id="KW-0547">Nucleotide-binding</keyword>
<evidence type="ECO:0000259" key="13">
    <source>
        <dbReference type="Pfam" id="PF02875"/>
    </source>
</evidence>
<keyword evidence="6 10" id="KW-0133">Cell shape</keyword>
<proteinExistence type="inferred from homology"/>
<dbReference type="Pfam" id="PF01225">
    <property type="entry name" value="Mur_ligase"/>
    <property type="match status" value="1"/>
</dbReference>
<comment type="pathway">
    <text evidence="10 11">Cell wall biogenesis; peptidoglycan biosynthesis.</text>
</comment>
<evidence type="ECO:0000256" key="10">
    <source>
        <dbReference type="HAMAP-Rule" id="MF_02019"/>
    </source>
</evidence>
<comment type="caution">
    <text evidence="15">The sequence shown here is derived from an EMBL/GenBank/DDBJ whole genome shotgun (WGS) entry which is preliminary data.</text>
</comment>
<dbReference type="InterPro" id="IPR005863">
    <property type="entry name" value="UDP-N-AcMur_synth"/>
</dbReference>
<keyword evidence="7 10" id="KW-0573">Peptidoglycan synthesis</keyword>
<dbReference type="Gene3D" id="3.40.1190.10">
    <property type="entry name" value="Mur-like, catalytic domain"/>
    <property type="match status" value="1"/>
</dbReference>
<feature type="domain" description="Mur ligase C-terminal" evidence="13">
    <location>
        <begin position="307"/>
        <end position="434"/>
    </location>
</feature>
<name>A0ABV3SU70_9ACTN</name>
<feature type="binding site" evidence="10">
    <location>
        <begin position="98"/>
        <end position="104"/>
    </location>
    <ligand>
        <name>ATP</name>
        <dbReference type="ChEBI" id="CHEBI:30616"/>
    </ligand>
</feature>
<dbReference type="HAMAP" id="MF_02019">
    <property type="entry name" value="MurF"/>
    <property type="match status" value="1"/>
</dbReference>
<dbReference type="InterPro" id="IPR051046">
    <property type="entry name" value="MurCDEF_CellWall_CoF430Synth"/>
</dbReference>
<feature type="domain" description="Mur ligase central" evidence="14">
    <location>
        <begin position="97"/>
        <end position="283"/>
    </location>
</feature>
<comment type="function">
    <text evidence="10 11">Involved in cell wall formation. Catalyzes the final step in the synthesis of UDP-N-acetylmuramoyl-pentapeptide, the precursor of murein.</text>
</comment>
<comment type="subcellular location">
    <subcellularLocation>
        <location evidence="10 11">Cytoplasm</location>
    </subcellularLocation>
</comment>
<dbReference type="Pfam" id="PF02875">
    <property type="entry name" value="Mur_ligase_C"/>
    <property type="match status" value="1"/>
</dbReference>
<accession>A0ABV3SU70</accession>
<keyword evidence="16" id="KW-1185">Reference proteome</keyword>
<sequence length="451" mass="45363">MTGSDDPEQVVVSGPVVKDSREAGAGSLFAAFVGEHSDGHEHAPQAASLGAVAALGSRPTVLPTVVVDEPQAALQRLATYVVDVVRDRGDLTVLALTGSQGKTSTKDLLASILAGVAPTVATFGSYNNELGVPLTVLGIDVATRFLVLEMGARGRGHITELTTIAPPDVAIVLNVGSAHLGEFGSRDAIATAKGELVSGLRAGGTAVLNADDERVAAMAGLTAGRVVTFGSRAPAEVSVADVTLDQGGRPTFRLTAPAGPARVALKVVGAHQVMNAAAAAAAALTAGATLEQVVDGLTAVTALSKWRMEVHELADGVTVLNDAYNANPDSMRAGLDSLMALGAGGAAGGRTIAVLGEMRELGPTSDQEHAAIGAYAVERGVQQLLVVGPGAEAIHDAAEQASAGVSVAVADNDAASAWLDAHLRPGDVVLFKASNGARLYDVAAAVVASRA</sequence>
<dbReference type="Proteomes" id="UP001556631">
    <property type="component" value="Unassembled WGS sequence"/>
</dbReference>
<comment type="similarity">
    <text evidence="10">Belongs to the MurCDEF family. MurF subfamily.</text>
</comment>